<dbReference type="InterPro" id="IPR051913">
    <property type="entry name" value="GH2_Domain-Containing"/>
</dbReference>
<evidence type="ECO:0000313" key="9">
    <source>
        <dbReference type="EMBL" id="QUI22228.1"/>
    </source>
</evidence>
<dbReference type="InterPro" id="IPR032311">
    <property type="entry name" value="DUF4982"/>
</dbReference>
<protein>
    <submittedName>
        <fullName evidence="9">Glycoside hydrolase family 2 protein</fullName>
    </submittedName>
</protein>
<evidence type="ECO:0000259" key="8">
    <source>
        <dbReference type="Pfam" id="PF18565"/>
    </source>
</evidence>
<dbReference type="Pfam" id="PF02837">
    <property type="entry name" value="Glyco_hydro_2_N"/>
    <property type="match status" value="1"/>
</dbReference>
<dbReference type="InterPro" id="IPR008979">
    <property type="entry name" value="Galactose-bd-like_sf"/>
</dbReference>
<dbReference type="SUPFAM" id="SSF49785">
    <property type="entry name" value="Galactose-binding domain-like"/>
    <property type="match status" value="1"/>
</dbReference>
<dbReference type="PRINTS" id="PR00132">
    <property type="entry name" value="GLHYDRLASE2"/>
</dbReference>
<comment type="similarity">
    <text evidence="1">Belongs to the glycosyl hydrolase 2 family.</text>
</comment>
<keyword evidence="10" id="KW-1185">Reference proteome</keyword>
<dbReference type="InterPro" id="IPR017853">
    <property type="entry name" value="GH"/>
</dbReference>
<dbReference type="Gene3D" id="2.60.120.260">
    <property type="entry name" value="Galactose-binding domain-like"/>
    <property type="match status" value="1"/>
</dbReference>
<organism evidence="9 10">
    <name type="scientific">Vallitalea pronyensis</name>
    <dbReference type="NCBI Taxonomy" id="1348613"/>
    <lineage>
        <taxon>Bacteria</taxon>
        <taxon>Bacillati</taxon>
        <taxon>Bacillota</taxon>
        <taxon>Clostridia</taxon>
        <taxon>Lachnospirales</taxon>
        <taxon>Vallitaleaceae</taxon>
        <taxon>Vallitalea</taxon>
    </lineage>
</organism>
<dbReference type="InterPro" id="IPR013783">
    <property type="entry name" value="Ig-like_fold"/>
</dbReference>
<dbReference type="Gene3D" id="3.20.20.80">
    <property type="entry name" value="Glycosidases"/>
    <property type="match status" value="1"/>
</dbReference>
<feature type="domain" description="Glycosyl hydrolases family 2 sugar binding" evidence="6">
    <location>
        <begin position="65"/>
        <end position="158"/>
    </location>
</feature>
<dbReference type="Pfam" id="PF00703">
    <property type="entry name" value="Glyco_hydro_2"/>
    <property type="match status" value="1"/>
</dbReference>
<feature type="domain" description="Glycoside hydrolase family 2 catalytic" evidence="5">
    <location>
        <begin position="281"/>
        <end position="480"/>
    </location>
</feature>
<dbReference type="InterPro" id="IPR006101">
    <property type="entry name" value="Glyco_hydro_2"/>
</dbReference>
<evidence type="ECO:0000259" key="7">
    <source>
        <dbReference type="Pfam" id="PF16355"/>
    </source>
</evidence>
<dbReference type="GO" id="GO:0004553">
    <property type="term" value="F:hydrolase activity, hydrolyzing O-glycosyl compounds"/>
    <property type="evidence" value="ECO:0007669"/>
    <property type="project" value="InterPro"/>
</dbReference>
<dbReference type="EMBL" id="CP058649">
    <property type="protein sequence ID" value="QUI22228.1"/>
    <property type="molecule type" value="Genomic_DNA"/>
</dbReference>
<name>A0A8J8SGE5_9FIRM</name>
<evidence type="ECO:0000259" key="6">
    <source>
        <dbReference type="Pfam" id="PF02837"/>
    </source>
</evidence>
<gene>
    <name evidence="9" type="ORF">HZI73_07930</name>
</gene>
<feature type="domain" description="Glycoside hydrolase family 2" evidence="8">
    <location>
        <begin position="693"/>
        <end position="790"/>
    </location>
</feature>
<dbReference type="Pfam" id="PF18565">
    <property type="entry name" value="Glyco_hydro2_C5"/>
    <property type="match status" value="1"/>
</dbReference>
<dbReference type="PANTHER" id="PTHR42732">
    <property type="entry name" value="BETA-GALACTOSIDASE"/>
    <property type="match status" value="1"/>
</dbReference>
<dbReference type="Pfam" id="PF02836">
    <property type="entry name" value="Glyco_hydro_2_C"/>
    <property type="match status" value="1"/>
</dbReference>
<dbReference type="GO" id="GO:0005975">
    <property type="term" value="P:carbohydrate metabolic process"/>
    <property type="evidence" value="ECO:0007669"/>
    <property type="project" value="InterPro"/>
</dbReference>
<evidence type="ECO:0000313" key="10">
    <source>
        <dbReference type="Proteomes" id="UP000683246"/>
    </source>
</evidence>
<dbReference type="PROSITE" id="PS00608">
    <property type="entry name" value="GLYCOSYL_HYDROL_F2_2"/>
    <property type="match status" value="1"/>
</dbReference>
<dbReference type="PANTHER" id="PTHR42732:SF1">
    <property type="entry name" value="BETA-MANNOSIDASE"/>
    <property type="match status" value="1"/>
</dbReference>
<dbReference type="InterPro" id="IPR006102">
    <property type="entry name" value="Ig-like_GH2"/>
</dbReference>
<dbReference type="RefSeq" id="WP_212697710.1">
    <property type="nucleotide sequence ID" value="NZ_CP058649.1"/>
</dbReference>
<feature type="domain" description="Glycoside hydrolase family 2 immunoglobulin-like beta-sandwich" evidence="4">
    <location>
        <begin position="171"/>
        <end position="274"/>
    </location>
</feature>
<reference evidence="9" key="1">
    <citation type="submission" date="2020-07" db="EMBL/GenBank/DDBJ databases">
        <title>Vallitalea pronyensis genome.</title>
        <authorList>
            <person name="Postec A."/>
        </authorList>
    </citation>
    <scope>NUCLEOTIDE SEQUENCE</scope>
    <source>
        <strain evidence="9">FatNI3</strain>
    </source>
</reference>
<dbReference type="AlphaFoldDB" id="A0A8J8SGE5"/>
<dbReference type="InterPro" id="IPR023232">
    <property type="entry name" value="Glyco_hydro_2_AS"/>
</dbReference>
<feature type="domain" description="DUF4982" evidence="7">
    <location>
        <begin position="621"/>
        <end position="679"/>
    </location>
</feature>
<evidence type="ECO:0000259" key="5">
    <source>
        <dbReference type="Pfam" id="PF02836"/>
    </source>
</evidence>
<dbReference type="Proteomes" id="UP000683246">
    <property type="component" value="Chromosome"/>
</dbReference>
<evidence type="ECO:0000256" key="1">
    <source>
        <dbReference type="ARBA" id="ARBA00007401"/>
    </source>
</evidence>
<dbReference type="InterPro" id="IPR036156">
    <property type="entry name" value="Beta-gal/glucu_dom_sf"/>
</dbReference>
<dbReference type="KEGG" id="vpy:HZI73_07930"/>
<dbReference type="InterPro" id="IPR006104">
    <property type="entry name" value="Glyco_hydro_2_N"/>
</dbReference>
<dbReference type="InterPro" id="IPR040605">
    <property type="entry name" value="Glyco_hydro2_dom5"/>
</dbReference>
<dbReference type="InterPro" id="IPR006103">
    <property type="entry name" value="Glyco_hydro_2_cat"/>
</dbReference>
<evidence type="ECO:0000256" key="2">
    <source>
        <dbReference type="ARBA" id="ARBA00022801"/>
    </source>
</evidence>
<evidence type="ECO:0000259" key="4">
    <source>
        <dbReference type="Pfam" id="PF00703"/>
    </source>
</evidence>
<dbReference type="SUPFAM" id="SSF51445">
    <property type="entry name" value="(Trans)glycosidases"/>
    <property type="match status" value="1"/>
</dbReference>
<accession>A0A8J8SGE5</accession>
<evidence type="ECO:0000256" key="3">
    <source>
        <dbReference type="ARBA" id="ARBA00023295"/>
    </source>
</evidence>
<keyword evidence="2 9" id="KW-0378">Hydrolase</keyword>
<keyword evidence="3" id="KW-0326">Glycosidase</keyword>
<proteinExistence type="inferred from homology"/>
<dbReference type="Gene3D" id="2.60.40.10">
    <property type="entry name" value="Immunoglobulins"/>
    <property type="match status" value="3"/>
</dbReference>
<dbReference type="SUPFAM" id="SSF49303">
    <property type="entry name" value="beta-Galactosidase/glucuronidase domain"/>
    <property type="match status" value="1"/>
</dbReference>
<sequence>MENQVRKIINLDNDWTFKKGMDLAGFSDRIDDADWCSIHLPHDWSIFGPFKEDNPSGPRGGYAPAGIAWYRKHLHVPQDYANKKIYIEFDGVYMNSEVHMNGERVGKYPYGYTTLYYDITSYLKYGEDNLLSVKVDTSTQPSSRWYSGSGIYRHVRLIVTDKLHIGQWGTYVTTPEVHEKEAWVKIDTTLVNEANEHKNVTIQVSLLNEAQLVVGKVSKEVVIEPNSEDVFSQEIYVQQPELWSIDNPYLYHVKTEIISEGCVVDDDLVAMGIRSIVFDADKGFFLNGTYTKIKGVCLHHDGGALGAACPDRAKERQLQILKEMGCNAIRTSHNPPSPVLLDLCDQYGMLVMDEVFDEYQIGKRPRVFDEVHALDKQIRRPIFAYAEVFDAYHEKDLTTMIKRDRNHPSIILWSIGNEITEHMRPEGVELTKGLHDLVKAYDTTRPTITGIVHLEGANTYGIPDMVDIAGYNYKETLYEKEHAKYPERIILGSETSSAAPFEMRAVYDDFLQADTQLKTFDDVTKELGDIVSIHSDHRYIRGEHSWKITNDLDYISGLFIWTGFDYIGEPSPYAWPSKTSYFGVIDTCGFPKDAYYMYQSQWTTKPMLHVFPHWNWEDKAGQHIPVWCYTNCDSVELFLNDRSLGEKHCSDTELLHVSWAIPYVKGTLRAVGKKENKIVLEKIVKTAGDPYAIVLEADRKAIQADSQDLAYITVKVVDKEGTLVPTAKNLIHFRVEGEGRLIGVDNGDPTSLEAYKGAERSTLGGLCLAIVQSTYNKGKLVVTAESEGLVGCQLVLTSI</sequence>
<dbReference type="Pfam" id="PF16355">
    <property type="entry name" value="DUF4982"/>
    <property type="match status" value="1"/>
</dbReference>